<dbReference type="AlphaFoldDB" id="A0A927M5C9"/>
<feature type="compositionally biased region" description="Gly residues" evidence="1">
    <location>
        <begin position="564"/>
        <end position="573"/>
    </location>
</feature>
<keyword evidence="2" id="KW-0812">Transmembrane</keyword>
<reference evidence="3" key="1">
    <citation type="submission" date="2020-10" db="EMBL/GenBank/DDBJ databases">
        <title>Sequencing the genomes of 1000 actinobacteria strains.</title>
        <authorList>
            <person name="Klenk H.-P."/>
        </authorList>
    </citation>
    <scope>NUCLEOTIDE SEQUENCE</scope>
    <source>
        <strain evidence="3">DSM 46832</strain>
    </source>
</reference>
<dbReference type="Proteomes" id="UP000649753">
    <property type="component" value="Unassembled WGS sequence"/>
</dbReference>
<dbReference type="RefSeq" id="WP_192772827.1">
    <property type="nucleotide sequence ID" value="NZ_JADBEB010000001.1"/>
</dbReference>
<feature type="region of interest" description="Disordered" evidence="1">
    <location>
        <begin position="366"/>
        <end position="444"/>
    </location>
</feature>
<evidence type="ECO:0000313" key="3">
    <source>
        <dbReference type="EMBL" id="MBE1488014.1"/>
    </source>
</evidence>
<keyword evidence="2" id="KW-1133">Transmembrane helix</keyword>
<feature type="compositionally biased region" description="Gly residues" evidence="1">
    <location>
        <begin position="516"/>
        <end position="544"/>
    </location>
</feature>
<feature type="compositionally biased region" description="Gly residues" evidence="1">
    <location>
        <begin position="484"/>
        <end position="507"/>
    </location>
</feature>
<feature type="region of interest" description="Disordered" evidence="1">
    <location>
        <begin position="459"/>
        <end position="590"/>
    </location>
</feature>
<feature type="compositionally biased region" description="Low complexity" evidence="1">
    <location>
        <begin position="551"/>
        <end position="563"/>
    </location>
</feature>
<organism evidence="3 4">
    <name type="scientific">Plantactinospora soyae</name>
    <dbReference type="NCBI Taxonomy" id="1544732"/>
    <lineage>
        <taxon>Bacteria</taxon>
        <taxon>Bacillati</taxon>
        <taxon>Actinomycetota</taxon>
        <taxon>Actinomycetes</taxon>
        <taxon>Micromonosporales</taxon>
        <taxon>Micromonosporaceae</taxon>
        <taxon>Plantactinospora</taxon>
    </lineage>
</organism>
<feature type="compositionally biased region" description="Gly residues" evidence="1">
    <location>
        <begin position="459"/>
        <end position="476"/>
    </location>
</feature>
<dbReference type="InterPro" id="IPR015943">
    <property type="entry name" value="WD40/YVTN_repeat-like_dom_sf"/>
</dbReference>
<feature type="transmembrane region" description="Helical" evidence="2">
    <location>
        <begin position="335"/>
        <end position="358"/>
    </location>
</feature>
<dbReference type="SUPFAM" id="SSF82171">
    <property type="entry name" value="DPP6 N-terminal domain-like"/>
    <property type="match status" value="1"/>
</dbReference>
<evidence type="ECO:0000256" key="2">
    <source>
        <dbReference type="SAM" id="Phobius"/>
    </source>
</evidence>
<dbReference type="EMBL" id="JADBEB010000001">
    <property type="protein sequence ID" value="MBE1488014.1"/>
    <property type="molecule type" value="Genomic_DNA"/>
</dbReference>
<protein>
    <submittedName>
        <fullName evidence="3">Uncharacterized protein</fullName>
    </submittedName>
</protein>
<name>A0A927M5C9_9ACTN</name>
<accession>A0A927M5C9</accession>
<evidence type="ECO:0000313" key="4">
    <source>
        <dbReference type="Proteomes" id="UP000649753"/>
    </source>
</evidence>
<dbReference type="Gene3D" id="2.130.10.10">
    <property type="entry name" value="YVTN repeat-like/Quinoprotein amine dehydrogenase"/>
    <property type="match status" value="1"/>
</dbReference>
<comment type="caution">
    <text evidence="3">The sequence shown here is derived from an EMBL/GenBank/DDBJ whole genome shotgun (WGS) entry which is preliminary data.</text>
</comment>
<keyword evidence="4" id="KW-1185">Reference proteome</keyword>
<feature type="compositionally biased region" description="Basic and acidic residues" evidence="1">
    <location>
        <begin position="420"/>
        <end position="433"/>
    </location>
</feature>
<proteinExistence type="predicted"/>
<sequence length="590" mass="59127">MRRVLSTVLVASGVLGSSLGLVGLSLGFGADAASAAAGKKVCTIADERMTELSGLVATSGGYVAVNDGSEDPDRERVFVLDSKCKIKKAVQYASSPRDPEDLAISPDGRTVWIADIGDNGTERRPNVVLWSMPVAGTSKPALHRLTFPGNKRHDAEALLIGADGVPLIITKTTGKAEIFRPAAALEKGSSEGVALAKAGEITLPKSTTANRFGPAGRLTITGAARSPDGTRIALRTYADAFEWDVKDNDIVKTLTSGTPRMTALADPFGEAIAYTPDGKTFLTVSDVDSIDEETDVTILSYVPAKVVAAAAADGEAGGTKKAGGSWTDSLTLDDITYLIAAVGVIGAVLVGLGIFGIVRARRRPREDGLGAAGPDGDDNDPRAGRGAAPGDDQDARRSGYDDGDGSNWGPPQSGGYGDGYRSDRPADDYEPAGRGRPAGGGVYGGKPAGGGGVYGGQPSGGGAGAGGGGVYGGGRPSGRPAGRPSGGGGGVYGGTPAAGGPPQGGRPGPIPAGRPRAGGGGGGGGGVYGGQPSGGHGGGRGGRPGPDEQQQRGGQRGGPPRNGQGPGPRGGQYGQPRQRSGGHPDDYDYR</sequence>
<keyword evidence="2" id="KW-0472">Membrane</keyword>
<gene>
    <name evidence="3" type="ORF">H4W31_003652</name>
</gene>
<evidence type="ECO:0000256" key="1">
    <source>
        <dbReference type="SAM" id="MobiDB-lite"/>
    </source>
</evidence>